<protein>
    <recommendedName>
        <fullName evidence="2">Putative 4-hydroxy-4-methyl-2-oxoglutarate aldolase</fullName>
    </recommendedName>
    <alternativeName>
        <fullName evidence="3">Regulator of ribonuclease activity homolog</fullName>
    </alternativeName>
    <alternativeName>
        <fullName evidence="4">RraA-like protein</fullName>
    </alternativeName>
</protein>
<evidence type="ECO:0000256" key="2">
    <source>
        <dbReference type="ARBA" id="ARBA00016549"/>
    </source>
</evidence>
<feature type="signal peptide" evidence="5">
    <location>
        <begin position="1"/>
        <end position="25"/>
    </location>
</feature>
<dbReference type="Pfam" id="PF03737">
    <property type="entry name" value="RraA-like"/>
    <property type="match status" value="1"/>
</dbReference>
<dbReference type="EMBL" id="JBEPNW010000008">
    <property type="protein sequence ID" value="MET3869956.1"/>
    <property type="molecule type" value="Genomic_DNA"/>
</dbReference>
<evidence type="ECO:0000313" key="6">
    <source>
        <dbReference type="EMBL" id="MET3869956.1"/>
    </source>
</evidence>
<evidence type="ECO:0000313" key="7">
    <source>
        <dbReference type="Proteomes" id="UP001549119"/>
    </source>
</evidence>
<evidence type="ECO:0000256" key="5">
    <source>
        <dbReference type="SAM" id="SignalP"/>
    </source>
</evidence>
<proteinExistence type="predicted"/>
<organism evidence="6 7">
    <name type="scientific">Methylobacterium radiotolerans</name>
    <dbReference type="NCBI Taxonomy" id="31998"/>
    <lineage>
        <taxon>Bacteria</taxon>
        <taxon>Pseudomonadati</taxon>
        <taxon>Pseudomonadota</taxon>
        <taxon>Alphaproteobacteria</taxon>
        <taxon>Hyphomicrobiales</taxon>
        <taxon>Methylobacteriaceae</taxon>
        <taxon>Methylobacterium</taxon>
    </lineage>
</organism>
<evidence type="ECO:0000256" key="1">
    <source>
        <dbReference type="ARBA" id="ARBA00001968"/>
    </source>
</evidence>
<sequence length="311" mass="34104">MFLQKRTRALVLALLTLTLTGPADAQTIPRDELLFLTSEWKGERFPDGRPRVSDDLIRRAARIGIEEAWTVLQNEGYRNQFEGNWKQVDDAIPVTGRAVTAAFLPSRPDVERQVKARGAAQGRTGDTNAWPIADLQRGDVLVVDGFGKIKDGTIIGDNLGNAIFTHTGTGVVIDGAVRDLGGLRAIKGFNALVRDFHPSFLMDMTLMGHNTPIRIGGAVVLPGDLVISEKTGVLFIPAHLAEKVVETAEFIGLKDRFGQESLKSGRFGPGDIDAQWSEPVRQAFMAWLDGQPERGTLTRAKLNGLLQKRTW</sequence>
<evidence type="ECO:0000256" key="3">
    <source>
        <dbReference type="ARBA" id="ARBA00029596"/>
    </source>
</evidence>
<reference evidence="6 7" key="1">
    <citation type="submission" date="2024-06" db="EMBL/GenBank/DDBJ databases">
        <title>Genomics of switchgrass bacterial isolates.</title>
        <authorList>
            <person name="Shade A."/>
        </authorList>
    </citation>
    <scope>NUCLEOTIDE SEQUENCE [LARGE SCALE GENOMIC DNA]</scope>
    <source>
        <strain evidence="6 7">PvP084</strain>
    </source>
</reference>
<dbReference type="Gene3D" id="3.50.30.40">
    <property type="entry name" value="Ribonuclease E inhibitor RraA/RraA-like"/>
    <property type="match status" value="1"/>
</dbReference>
<gene>
    <name evidence="6" type="ORF">ABIC20_007341</name>
</gene>
<dbReference type="PANTHER" id="PTHR33254:SF4">
    <property type="entry name" value="4-HYDROXY-4-METHYL-2-OXOGLUTARATE ALDOLASE 3-RELATED"/>
    <property type="match status" value="1"/>
</dbReference>
<name>A0ABV2NUF6_9HYPH</name>
<dbReference type="SUPFAM" id="SSF89562">
    <property type="entry name" value="RraA-like"/>
    <property type="match status" value="1"/>
</dbReference>
<dbReference type="InterPro" id="IPR005493">
    <property type="entry name" value="RraA/RraA-like"/>
</dbReference>
<dbReference type="PANTHER" id="PTHR33254">
    <property type="entry name" value="4-HYDROXY-4-METHYL-2-OXOGLUTARATE ALDOLASE 3-RELATED"/>
    <property type="match status" value="1"/>
</dbReference>
<comment type="caution">
    <text evidence="6">The sequence shown here is derived from an EMBL/GenBank/DDBJ whole genome shotgun (WGS) entry which is preliminary data.</text>
</comment>
<feature type="chain" id="PRO_5046357335" description="Putative 4-hydroxy-4-methyl-2-oxoglutarate aldolase" evidence="5">
    <location>
        <begin position="26"/>
        <end position="311"/>
    </location>
</feature>
<dbReference type="Proteomes" id="UP001549119">
    <property type="component" value="Unassembled WGS sequence"/>
</dbReference>
<keyword evidence="7" id="KW-1185">Reference proteome</keyword>
<comment type="cofactor">
    <cofactor evidence="1">
        <name>a divalent metal cation</name>
        <dbReference type="ChEBI" id="CHEBI:60240"/>
    </cofactor>
</comment>
<keyword evidence="5" id="KW-0732">Signal</keyword>
<dbReference type="RefSeq" id="WP_209651080.1">
    <property type="nucleotide sequence ID" value="NZ_JBEPNV010000005.1"/>
</dbReference>
<dbReference type="InterPro" id="IPR036704">
    <property type="entry name" value="RraA/RraA-like_sf"/>
</dbReference>
<accession>A0ABV2NUF6</accession>
<evidence type="ECO:0000256" key="4">
    <source>
        <dbReference type="ARBA" id="ARBA00030169"/>
    </source>
</evidence>